<evidence type="ECO:0000313" key="2">
    <source>
        <dbReference type="Proteomes" id="UP000298663"/>
    </source>
</evidence>
<keyword evidence="2" id="KW-1185">Reference proteome</keyword>
<dbReference type="AlphaFoldDB" id="A0A4V6XWL9"/>
<dbReference type="EMBL" id="AZBU02000002">
    <property type="protein sequence ID" value="TKR94865.1"/>
    <property type="molecule type" value="Genomic_DNA"/>
</dbReference>
<dbReference type="Proteomes" id="UP000298663">
    <property type="component" value="Unassembled WGS sequence"/>
</dbReference>
<sequence>MCLLRFPLTIEIKLRKLARSSLECYTKCSTKMERPRKSCTWYALRVNGGDRFGCTNVKEEVVKMDAATNPLQKANSSNYLFCFAIAFALTQTRDFQVLSPTRCALTTDRVTS</sequence>
<accession>A0A4V6XWL9</accession>
<reference evidence="1 2" key="2">
    <citation type="journal article" date="2019" name="G3 (Bethesda)">
        <title>Hybrid Assembly of the Genome of the Entomopathogenic Nematode Steinernema carpocapsae Identifies the X-Chromosome.</title>
        <authorList>
            <person name="Serra L."/>
            <person name="Macchietto M."/>
            <person name="Macias-Munoz A."/>
            <person name="McGill C.J."/>
            <person name="Rodriguez I.M."/>
            <person name="Rodriguez B."/>
            <person name="Murad R."/>
            <person name="Mortazavi A."/>
        </authorList>
    </citation>
    <scope>NUCLEOTIDE SEQUENCE [LARGE SCALE GENOMIC DNA]</scope>
    <source>
        <strain evidence="1 2">ALL</strain>
    </source>
</reference>
<evidence type="ECO:0000313" key="1">
    <source>
        <dbReference type="EMBL" id="TKR94865.1"/>
    </source>
</evidence>
<organism evidence="1 2">
    <name type="scientific">Steinernema carpocapsae</name>
    <name type="common">Entomopathogenic nematode</name>
    <dbReference type="NCBI Taxonomy" id="34508"/>
    <lineage>
        <taxon>Eukaryota</taxon>
        <taxon>Metazoa</taxon>
        <taxon>Ecdysozoa</taxon>
        <taxon>Nematoda</taxon>
        <taxon>Chromadorea</taxon>
        <taxon>Rhabditida</taxon>
        <taxon>Tylenchina</taxon>
        <taxon>Panagrolaimomorpha</taxon>
        <taxon>Strongyloidoidea</taxon>
        <taxon>Steinernematidae</taxon>
        <taxon>Steinernema</taxon>
    </lineage>
</organism>
<gene>
    <name evidence="1" type="ORF">L596_009099</name>
</gene>
<comment type="caution">
    <text evidence="1">The sequence shown here is derived from an EMBL/GenBank/DDBJ whole genome shotgun (WGS) entry which is preliminary data.</text>
</comment>
<name>A0A4V6XWL9_STECR</name>
<proteinExistence type="predicted"/>
<protein>
    <submittedName>
        <fullName evidence="1">Uncharacterized protein</fullName>
    </submittedName>
</protein>
<reference evidence="1 2" key="1">
    <citation type="journal article" date="2015" name="Genome Biol.">
        <title>Comparative genomics of Steinernema reveals deeply conserved gene regulatory networks.</title>
        <authorList>
            <person name="Dillman A.R."/>
            <person name="Macchietto M."/>
            <person name="Porter C.F."/>
            <person name="Rogers A."/>
            <person name="Williams B."/>
            <person name="Antoshechkin I."/>
            <person name="Lee M.M."/>
            <person name="Goodwin Z."/>
            <person name="Lu X."/>
            <person name="Lewis E.E."/>
            <person name="Goodrich-Blair H."/>
            <person name="Stock S.P."/>
            <person name="Adams B.J."/>
            <person name="Sternberg P.W."/>
            <person name="Mortazavi A."/>
        </authorList>
    </citation>
    <scope>NUCLEOTIDE SEQUENCE [LARGE SCALE GENOMIC DNA]</scope>
    <source>
        <strain evidence="1 2">ALL</strain>
    </source>
</reference>